<name>A0A0A8YIZ0_ARUDO</name>
<proteinExistence type="predicted"/>
<dbReference type="AlphaFoldDB" id="A0A0A8YIZ0"/>
<organism evidence="2">
    <name type="scientific">Arundo donax</name>
    <name type="common">Giant reed</name>
    <name type="synonym">Donax arundinaceus</name>
    <dbReference type="NCBI Taxonomy" id="35708"/>
    <lineage>
        <taxon>Eukaryota</taxon>
        <taxon>Viridiplantae</taxon>
        <taxon>Streptophyta</taxon>
        <taxon>Embryophyta</taxon>
        <taxon>Tracheophyta</taxon>
        <taxon>Spermatophyta</taxon>
        <taxon>Magnoliopsida</taxon>
        <taxon>Liliopsida</taxon>
        <taxon>Poales</taxon>
        <taxon>Poaceae</taxon>
        <taxon>PACMAD clade</taxon>
        <taxon>Arundinoideae</taxon>
        <taxon>Arundineae</taxon>
        <taxon>Arundo</taxon>
    </lineage>
</organism>
<accession>A0A0A8YIZ0</accession>
<feature type="region of interest" description="Disordered" evidence="1">
    <location>
        <begin position="1"/>
        <end position="40"/>
    </location>
</feature>
<feature type="compositionally biased region" description="Basic residues" evidence="1">
    <location>
        <begin position="15"/>
        <end position="27"/>
    </location>
</feature>
<evidence type="ECO:0000313" key="2">
    <source>
        <dbReference type="EMBL" id="JAD25528.1"/>
    </source>
</evidence>
<sequence>MEPSPEKAAAERRGGIRSRQTRNKLLRRSQEKKLRQLQLR</sequence>
<feature type="compositionally biased region" description="Basic and acidic residues" evidence="1">
    <location>
        <begin position="1"/>
        <end position="14"/>
    </location>
</feature>
<reference evidence="2" key="2">
    <citation type="journal article" date="2015" name="Data Brief">
        <title>Shoot transcriptome of the giant reed, Arundo donax.</title>
        <authorList>
            <person name="Barrero R.A."/>
            <person name="Guerrero F.D."/>
            <person name="Moolhuijzen P."/>
            <person name="Goolsby J.A."/>
            <person name="Tidwell J."/>
            <person name="Bellgard S.E."/>
            <person name="Bellgard M.I."/>
        </authorList>
    </citation>
    <scope>NUCLEOTIDE SEQUENCE</scope>
    <source>
        <tissue evidence="2">Shoot tissue taken approximately 20 cm above the soil surface</tissue>
    </source>
</reference>
<protein>
    <submittedName>
        <fullName evidence="2">Uncharacterized protein</fullName>
    </submittedName>
</protein>
<evidence type="ECO:0000256" key="1">
    <source>
        <dbReference type="SAM" id="MobiDB-lite"/>
    </source>
</evidence>
<dbReference type="EMBL" id="GBRH01272367">
    <property type="protein sequence ID" value="JAD25528.1"/>
    <property type="molecule type" value="Transcribed_RNA"/>
</dbReference>
<reference evidence="2" key="1">
    <citation type="submission" date="2014-09" db="EMBL/GenBank/DDBJ databases">
        <authorList>
            <person name="Magalhaes I.L.F."/>
            <person name="Oliveira U."/>
            <person name="Santos F.R."/>
            <person name="Vidigal T.H.D.A."/>
            <person name="Brescovit A.D."/>
            <person name="Santos A.J."/>
        </authorList>
    </citation>
    <scope>NUCLEOTIDE SEQUENCE</scope>
    <source>
        <tissue evidence="2">Shoot tissue taken approximately 20 cm above the soil surface</tissue>
    </source>
</reference>